<accession>A0A0R5ZDQ8</accession>
<evidence type="ECO:0000313" key="2">
    <source>
        <dbReference type="Proteomes" id="UP000296355"/>
    </source>
</evidence>
<dbReference type="RefSeq" id="YP_010084471.1">
    <property type="nucleotide sequence ID" value="NC_055139.1"/>
</dbReference>
<dbReference type="GeneID" id="65099464"/>
<sequence length="436" mass="48218">MANSSLRQILTSTDGLFIYSADWRVTITPNAFFITNLKKITFAQGQHLTRITTPFTISSLFSETCNYVGVYSQNDMLNILHHYIFVVEPFKLTDRYNIVNSIIVNFDTNIGLLLETNAAEIDPQELNFYVSLYVPMLPADVSALVSNEIGKMQPTLFKAYGLKKSPVNGTTTVEGVAVQTRPNTYELLFDCEDMTSFFAAKFFHAYECVGGNTEKTNALALLAQNFAICKIHGNTYKMSIEVEGIPQPPTIKMSVCLATKVNPGQIVLPSYVRHHTTPCFGWTLPLYAKCTVELKPHETCDVPLDGLFMKGTNCTRQIVCLVGGPNENDKLMIHPTVWFPMTALCVSVTNTTNDLLTIPSGYMLALAIPAVMDGLRHGVAFGGFSDFGGNPIFWSLPNSCLEKLPQSASKDALKILTEQDFKSNLPHLASLAHKLQ</sequence>
<organism evidence="1 2">
    <name type="scientific">phocid gammaherpesvirus 3</name>
    <dbReference type="NCBI Taxonomy" id="2560643"/>
    <lineage>
        <taxon>Viruses</taxon>
        <taxon>Duplodnaviria</taxon>
        <taxon>Heunggongvirae</taxon>
        <taxon>Peploviricota</taxon>
        <taxon>Herviviricetes</taxon>
        <taxon>Herpesvirales</taxon>
        <taxon>Orthoherpesviridae</taxon>
        <taxon>Gammaherpesvirinae</taxon>
        <taxon>Percavirus</taxon>
        <taxon>Percavirus phocidgamma3</taxon>
    </lineage>
</organism>
<dbReference type="Pfam" id="PF04797">
    <property type="entry name" value="Herpes_ORF11"/>
    <property type="match status" value="1"/>
</dbReference>
<dbReference type="KEGG" id="vg:65099464"/>
<protein>
    <submittedName>
        <fullName evidence="1">Uncharacterized protein</fullName>
    </submittedName>
</protein>
<dbReference type="EMBL" id="KP136799">
    <property type="protein sequence ID" value="AJG42940.1"/>
    <property type="molecule type" value="Genomic_DNA"/>
</dbReference>
<dbReference type="Proteomes" id="UP000296355">
    <property type="component" value="Segment"/>
</dbReference>
<name>A0A0R5ZDQ8_9GAMA</name>
<evidence type="ECO:0000313" key="1">
    <source>
        <dbReference type="EMBL" id="AJG42940.1"/>
    </source>
</evidence>
<dbReference type="InterPro" id="IPR006882">
    <property type="entry name" value="Herpes_Orf11"/>
</dbReference>
<proteinExistence type="predicted"/>
<keyword evidence="2" id="KW-1185">Reference proteome</keyword>
<reference evidence="1" key="1">
    <citation type="submission" date="2014-11" db="EMBL/GenBank/DDBJ databases">
        <title>Gammaherpesviruses are widespread among seal species in Canada.</title>
        <authorList>
            <person name="Bellehumeur C."/>
            <person name="Nielsen O."/>
            <person name="Measures L."/>
            <person name="Harwood L."/>
            <person name="Boyle B."/>
            <person name="Gagnon C.A."/>
        </authorList>
    </citation>
    <scope>NUCLEOTIDE SEQUENCE [LARGE SCALE GENOMIC DNA]</scope>
    <source>
        <strain evidence="1">FMV04-1493874</strain>
    </source>
</reference>